<dbReference type="AlphaFoldDB" id="A0AAW0FCR1"/>
<dbReference type="Proteomes" id="UP001385951">
    <property type="component" value="Unassembled WGS sequence"/>
</dbReference>
<comment type="caution">
    <text evidence="1">The sequence shown here is derived from an EMBL/GenBank/DDBJ whole genome shotgun (WGS) entry which is preliminary data.</text>
</comment>
<organism evidence="1 2">
    <name type="scientific">Cerrena zonata</name>
    <dbReference type="NCBI Taxonomy" id="2478898"/>
    <lineage>
        <taxon>Eukaryota</taxon>
        <taxon>Fungi</taxon>
        <taxon>Dikarya</taxon>
        <taxon>Basidiomycota</taxon>
        <taxon>Agaricomycotina</taxon>
        <taxon>Agaricomycetes</taxon>
        <taxon>Polyporales</taxon>
        <taxon>Cerrenaceae</taxon>
        <taxon>Cerrena</taxon>
    </lineage>
</organism>
<evidence type="ECO:0000313" key="1">
    <source>
        <dbReference type="EMBL" id="KAK7676384.1"/>
    </source>
</evidence>
<gene>
    <name evidence="1" type="ORF">QCA50_020647</name>
</gene>
<reference evidence="1 2" key="1">
    <citation type="submission" date="2022-09" db="EMBL/GenBank/DDBJ databases">
        <authorList>
            <person name="Palmer J.M."/>
        </authorList>
    </citation>
    <scope>NUCLEOTIDE SEQUENCE [LARGE SCALE GENOMIC DNA]</scope>
    <source>
        <strain evidence="1 2">DSM 7382</strain>
    </source>
</reference>
<protein>
    <submittedName>
        <fullName evidence="1">Uncharacterized protein</fullName>
    </submittedName>
</protein>
<dbReference type="EMBL" id="JASBNA010000119">
    <property type="protein sequence ID" value="KAK7676384.1"/>
    <property type="molecule type" value="Genomic_DNA"/>
</dbReference>
<evidence type="ECO:0000313" key="2">
    <source>
        <dbReference type="Proteomes" id="UP001385951"/>
    </source>
</evidence>
<accession>A0AAW0FCR1</accession>
<proteinExistence type="predicted"/>
<name>A0AAW0FCR1_9APHY</name>
<sequence length="337" mass="38854">MADASRTDNKSTLDLFSSVTIQGLVDSEPFVLQRTISFPSRLASYYKKWIHHCSMQCHPIPKHGRHLHLRLGELIGIGRDSHVYGVHVLNITSNSSIGSDSQDAQPQPDLNLPDLCIKLVEPDKPRSLAREAWFYEQLDKMGLQGVAAPRNYGLFTAHCPFSQVIPWRTEDWFFRQEGRDAASYEGIQFDRQCYEPEDDIPLYDDDHGSNVNSQWKTFLQDSESPIVSLMLLERLGETLQPESRKKPFCGKATRQDIKDVLEDISWSGFEHQDLRCNQFARAIHPTPCPRHGRAHEWHILDFQCIVRVSATDDDRKELKRISQRVVDLKYFWCLSLC</sequence>
<keyword evidence="2" id="KW-1185">Reference proteome</keyword>